<dbReference type="SUPFAM" id="SSF63829">
    <property type="entry name" value="Calcium-dependent phosphotriesterase"/>
    <property type="match status" value="1"/>
</dbReference>
<dbReference type="Gene3D" id="2.60.40.1220">
    <property type="match status" value="1"/>
</dbReference>
<feature type="compositionally biased region" description="Polar residues" evidence="10">
    <location>
        <begin position="1328"/>
        <end position="1339"/>
    </location>
</feature>
<dbReference type="Pfam" id="PF07504">
    <property type="entry name" value="FTP"/>
    <property type="match status" value="1"/>
</dbReference>
<feature type="active site" evidence="9">
    <location>
        <position position="386"/>
    </location>
</feature>
<name>A0A5S5BP82_9BACL</name>
<dbReference type="InterPro" id="IPR011096">
    <property type="entry name" value="FTP_domain"/>
</dbReference>
<dbReference type="Gene3D" id="3.10.450.490">
    <property type="match status" value="1"/>
</dbReference>
<evidence type="ECO:0000256" key="11">
    <source>
        <dbReference type="SAM" id="SignalP"/>
    </source>
</evidence>
<feature type="compositionally biased region" description="Gly residues" evidence="10">
    <location>
        <begin position="1298"/>
        <end position="1312"/>
    </location>
</feature>
<organism evidence="13 14">
    <name type="scientific">Paenibacillus methanolicus</name>
    <dbReference type="NCBI Taxonomy" id="582686"/>
    <lineage>
        <taxon>Bacteria</taxon>
        <taxon>Bacillati</taxon>
        <taxon>Bacillota</taxon>
        <taxon>Bacilli</taxon>
        <taxon>Bacillales</taxon>
        <taxon>Paenibacillaceae</taxon>
        <taxon>Paenibacillus</taxon>
    </lineage>
</organism>
<comment type="similarity">
    <text evidence="2">Belongs to the peptidase M4 family.</text>
</comment>
<dbReference type="PANTHER" id="PTHR33794:SF1">
    <property type="entry name" value="BACILLOLYSIN"/>
    <property type="match status" value="1"/>
</dbReference>
<proteinExistence type="inferred from homology"/>
<evidence type="ECO:0000256" key="4">
    <source>
        <dbReference type="ARBA" id="ARBA00022723"/>
    </source>
</evidence>
<feature type="domain" description="SLH" evidence="12">
    <location>
        <begin position="1632"/>
        <end position="1695"/>
    </location>
</feature>
<dbReference type="Gene3D" id="3.10.450.40">
    <property type="match status" value="1"/>
</dbReference>
<feature type="chain" id="PRO_5024445462" evidence="11">
    <location>
        <begin position="32"/>
        <end position="1763"/>
    </location>
</feature>
<protein>
    <submittedName>
        <fullName evidence="13">Zn-dependent metalloprotease</fullName>
    </submittedName>
</protein>
<dbReference type="CDD" id="cd09597">
    <property type="entry name" value="M4_TLP"/>
    <property type="match status" value="1"/>
</dbReference>
<reference evidence="13 14" key="1">
    <citation type="submission" date="2019-07" db="EMBL/GenBank/DDBJ databases">
        <title>Genomic Encyclopedia of Type Strains, Phase III (KMG-III): the genomes of soil and plant-associated and newly described type strains.</title>
        <authorList>
            <person name="Whitman W."/>
        </authorList>
    </citation>
    <scope>NUCLEOTIDE SEQUENCE [LARGE SCALE GENOMIC DNA]</scope>
    <source>
        <strain evidence="13 14">BL24</strain>
    </source>
</reference>
<feature type="domain" description="SLH" evidence="12">
    <location>
        <begin position="1704"/>
        <end position="1763"/>
    </location>
</feature>
<dbReference type="Pfam" id="PF01447">
    <property type="entry name" value="Peptidase_M4"/>
    <property type="match status" value="1"/>
</dbReference>
<evidence type="ECO:0000313" key="14">
    <source>
        <dbReference type="Proteomes" id="UP000323257"/>
    </source>
</evidence>
<dbReference type="GO" id="GO:0004222">
    <property type="term" value="F:metalloendopeptidase activity"/>
    <property type="evidence" value="ECO:0007669"/>
    <property type="project" value="InterPro"/>
</dbReference>
<dbReference type="PROSITE" id="PS51272">
    <property type="entry name" value="SLH"/>
    <property type="match status" value="3"/>
</dbReference>
<dbReference type="OrthoDB" id="291295at2"/>
<comment type="cofactor">
    <cofactor evidence="1">
        <name>Zn(2+)</name>
        <dbReference type="ChEBI" id="CHEBI:29105"/>
    </cofactor>
</comment>
<dbReference type="SUPFAM" id="SSF55486">
    <property type="entry name" value="Metalloproteases ('zincins'), catalytic domain"/>
    <property type="match status" value="1"/>
</dbReference>
<evidence type="ECO:0000256" key="3">
    <source>
        <dbReference type="ARBA" id="ARBA00022670"/>
    </source>
</evidence>
<dbReference type="PANTHER" id="PTHR33794">
    <property type="entry name" value="BACILLOLYSIN"/>
    <property type="match status" value="1"/>
</dbReference>
<keyword evidence="6" id="KW-0378">Hydrolase</keyword>
<evidence type="ECO:0000256" key="8">
    <source>
        <dbReference type="ARBA" id="ARBA00023049"/>
    </source>
</evidence>
<feature type="domain" description="SLH" evidence="12">
    <location>
        <begin position="1572"/>
        <end position="1631"/>
    </location>
</feature>
<keyword evidence="5 11" id="KW-0732">Signal</keyword>
<keyword evidence="7" id="KW-0862">Zinc</keyword>
<feature type="signal peptide" evidence="11">
    <location>
        <begin position="1"/>
        <end position="31"/>
    </location>
</feature>
<dbReference type="Gene3D" id="2.130.10.10">
    <property type="entry name" value="YVTN repeat-like/Quinoprotein amine dehydrogenase"/>
    <property type="match status" value="1"/>
</dbReference>
<keyword evidence="4" id="KW-0479">Metal-binding</keyword>
<dbReference type="PRINTS" id="PR00730">
    <property type="entry name" value="THERMOLYSIN"/>
</dbReference>
<dbReference type="RefSeq" id="WP_148933517.1">
    <property type="nucleotide sequence ID" value="NZ_VNHS01000020.1"/>
</dbReference>
<dbReference type="InterPro" id="IPR023612">
    <property type="entry name" value="Peptidase_M4"/>
</dbReference>
<dbReference type="Gene3D" id="1.10.390.10">
    <property type="entry name" value="Neutral Protease Domain 2"/>
    <property type="match status" value="1"/>
</dbReference>
<comment type="caution">
    <text evidence="13">The sequence shown here is derived from an EMBL/GenBank/DDBJ whole genome shotgun (WGS) entry which is preliminary data.</text>
</comment>
<evidence type="ECO:0000256" key="6">
    <source>
        <dbReference type="ARBA" id="ARBA00022801"/>
    </source>
</evidence>
<evidence type="ECO:0000313" key="13">
    <source>
        <dbReference type="EMBL" id="TYP68098.1"/>
    </source>
</evidence>
<dbReference type="Proteomes" id="UP000323257">
    <property type="component" value="Unassembled WGS sequence"/>
</dbReference>
<evidence type="ECO:0000256" key="5">
    <source>
        <dbReference type="ARBA" id="ARBA00022729"/>
    </source>
</evidence>
<dbReference type="InterPro" id="IPR001119">
    <property type="entry name" value="SLH_dom"/>
</dbReference>
<evidence type="ECO:0000256" key="10">
    <source>
        <dbReference type="SAM" id="MobiDB-lite"/>
    </source>
</evidence>
<dbReference type="InterPro" id="IPR013856">
    <property type="entry name" value="Peptidase_M4_domain"/>
</dbReference>
<dbReference type="Gene3D" id="2.60.40.2340">
    <property type="match status" value="2"/>
</dbReference>
<dbReference type="InterPro" id="IPR050728">
    <property type="entry name" value="Zinc_Metalloprotease_M4"/>
</dbReference>
<keyword evidence="14" id="KW-1185">Reference proteome</keyword>
<dbReference type="Gene3D" id="3.10.170.10">
    <property type="match status" value="1"/>
</dbReference>
<dbReference type="GO" id="GO:0006508">
    <property type="term" value="P:proteolysis"/>
    <property type="evidence" value="ECO:0007669"/>
    <property type="project" value="UniProtKB-KW"/>
</dbReference>
<dbReference type="EMBL" id="VNHS01000020">
    <property type="protein sequence ID" value="TYP68098.1"/>
    <property type="molecule type" value="Genomic_DNA"/>
</dbReference>
<feature type="active site" description="Proton donor" evidence="9">
    <location>
        <position position="474"/>
    </location>
</feature>
<evidence type="ECO:0000259" key="12">
    <source>
        <dbReference type="PROSITE" id="PS51272"/>
    </source>
</evidence>
<sequence length="1763" mass="188167">MKVFRLRQVGAVGAALSLLVSVAWTPATAFAVGGGETLQGASPIAAVQPPAGIATGEEAPPRLLQGKLSGAIRSEAELFAYMESNPNVFGFDAPRDELEVVKVDGDAQGKQHYLLQQYYEGVPVYGMYMRAHTGTDRRLYAITNDTQPALNGLALDTNPVLDGQQAGAALQASVEAAIGSAITLGGRIGPREIGQPKAELIVYPWRDSYVLAYRVQLEYAQPTIGRWTGFVDATTGEVLKKFSYMAKAFGYGNGYYGEQRSFPVTLQEDNRYYLLDKSKSMYREESGDGVIATYDWENPFFPVSSNSSSFNDPEAVDAHYYAGEVYDFYKERFGRESLDGRGSSIISVVNAGPIDNAYWDGSQIVYGDGNSLFECLTCGKDVIAHELTHAVTEFTANLEYVGQSGALNESISDMMAAVFDADDWMIGEDLNIKEGHGVLRDMKTPARGLDPQPATMADYVSLPEDEAHDNGGVHINSGIPNRAAYLIATEIDRIPGLEGQGRNLLGQIVYGALTAYLTPTSGFEEARDAFVLAAGDLELSESARNAVALAVQNGWTSVGLGYTSAENDIVSFSAAGMTGFPAINKLAHTVTFEAKFGTDLTSLMPAMRVSPGATVTPGTDQAQDFTKLVTYTVTSSNGQSQVWTVQGTVAAPQSEADIVDFQTVVQTGASIIDPIARTVKVYVEADDKIDSLAPQIGVSPGATVTPSSGVYRNFNQSVGYTVTAQDGTTRQWSVTVIKDSGSPKLVASASLGDTSVGLLFDKPMSLSSLGNLSNYGVASLRGDIENPRIVKVEIDCTDPRIVYLTTTALASQNAYQISVSNVKSVNGHDVRPDWSTSYFLTDDTMAPMLSTARVDGDRFALTFNEYVRVPIAAVTYVSIYVNGTKRTITETRQTGRKVAFTLDKATEPGDDVQFSYLPPAGSGAYLADLSGNQVPPIRQTKAINRSGTAAPVAAENWLHVNGQLKQTIMHPTEPILYAIQGDRSVLLANLETGRTATATLALQPERLYFANGKLYVALITAPHSSYWWEEEQNGFIAVLHPETLKQEDWFEIDIDPYDIAVDANNVLYVSSGSGQWTNLSSYSLATHAKIQSASIRQASYLQLSPAMSRLYAVNTDSIPRDISAYNIDSAGKISGEVDSPYHGDYPLSTLLRVTPDGKYLLNGAGTVFMTNADVQRDMRFSRTIAKFEEAAFPRGTYFYTIDGRTMRQYEYETLDLHQTFVLPMKAESILAGNKENELLIRYAEGNGTTVVKISVPREETLSSGATVQGLRAAAQAVAGAASASVQLNACPVTPPPTGGGGSVGGGGGGGGVPPIMIPPPVVPPAESGETTIGSSSVQLGSEDLTSKEATDAQGRTETSVTPDSGKLLDAVRTAQAGFEQAQKNGTASGNPTVVLPVAAFKDGVNVQVATSTLQAAQLASPNGILAVQTESAVYRVPVRLFGEQALRLAHGNNAVTSDSTTTLTIETLDSKLDQQVQSQLTGEGFRPVTASLNFGIRVESGGTSKEITDFNGVYVTRSFVLPATADAARVSAMVYDPDAKQLLFIPSSVRTESGKQLLDVKSPHNSIYTVVQGAKTFEDVKQHWAKADIELLASKKVMQGTGSVAFDPNRAITRAEFASTLVRSLGLQATVKGSRFSDVADSAWYAGAVNAAAGAGLVTGGADERFRPDGQITRQEMAAMLARAVQYAGQEQLLGDQASSKSVLSGFADAKSIAAWAQEDVAHLVAGGIMQGISATRFDPTAPVSRAQTASALKRILQKLAFI</sequence>
<feature type="region of interest" description="Disordered" evidence="10">
    <location>
        <begin position="1294"/>
        <end position="1365"/>
    </location>
</feature>
<dbReference type="InterPro" id="IPR014755">
    <property type="entry name" value="Cu-Rt/internalin_Ig-like"/>
</dbReference>
<evidence type="ECO:0000256" key="9">
    <source>
        <dbReference type="PIRSR" id="PIRSR623612-1"/>
    </source>
</evidence>
<gene>
    <name evidence="13" type="ORF">BCM02_12058</name>
</gene>
<dbReference type="InterPro" id="IPR015943">
    <property type="entry name" value="WD40/YVTN_repeat-like_dom_sf"/>
</dbReference>
<keyword evidence="3 13" id="KW-0645">Protease</keyword>
<accession>A0A5S5BP82</accession>
<evidence type="ECO:0000256" key="2">
    <source>
        <dbReference type="ARBA" id="ARBA00009388"/>
    </source>
</evidence>
<evidence type="ECO:0000256" key="1">
    <source>
        <dbReference type="ARBA" id="ARBA00001947"/>
    </source>
</evidence>
<dbReference type="GO" id="GO:0046872">
    <property type="term" value="F:metal ion binding"/>
    <property type="evidence" value="ECO:0007669"/>
    <property type="project" value="UniProtKB-KW"/>
</dbReference>
<dbReference type="InterPro" id="IPR001570">
    <property type="entry name" value="Peptidase_M4_C_domain"/>
</dbReference>
<evidence type="ECO:0000256" key="7">
    <source>
        <dbReference type="ARBA" id="ARBA00022833"/>
    </source>
</evidence>
<dbReference type="Pfam" id="PF00395">
    <property type="entry name" value="SLH"/>
    <property type="match status" value="3"/>
</dbReference>
<feature type="compositionally biased region" description="Polar residues" evidence="10">
    <location>
        <begin position="1353"/>
        <end position="1362"/>
    </location>
</feature>
<keyword evidence="8 13" id="KW-0482">Metalloprotease</keyword>
<dbReference type="InterPro" id="IPR027268">
    <property type="entry name" value="Peptidase_M4/M1_CTD_sf"/>
</dbReference>
<dbReference type="Pfam" id="PF02868">
    <property type="entry name" value="Peptidase_M4_C"/>
    <property type="match status" value="1"/>
</dbReference>